<reference evidence="12 13" key="1">
    <citation type="submission" date="2024-10" db="EMBL/GenBank/DDBJ databases">
        <title>Updated reference genomes for cyclostephanoid diatoms.</title>
        <authorList>
            <person name="Roberts W.R."/>
            <person name="Alverson A.J."/>
        </authorList>
    </citation>
    <scope>NUCLEOTIDE SEQUENCE [LARGE SCALE GENOMIC DNA]</scope>
    <source>
        <strain evidence="12 13">AJA232-27</strain>
    </source>
</reference>
<comment type="caution">
    <text evidence="12">The sequence shown here is derived from an EMBL/GenBank/DDBJ whole genome shotgun (WGS) entry which is preliminary data.</text>
</comment>
<dbReference type="InterPro" id="IPR027417">
    <property type="entry name" value="P-loop_NTPase"/>
</dbReference>
<dbReference type="Gene3D" id="1.10.238.10">
    <property type="entry name" value="EF-hand"/>
    <property type="match status" value="2"/>
</dbReference>
<accession>A0ABD3MSD9</accession>
<dbReference type="InterPro" id="IPR000261">
    <property type="entry name" value="EH_dom"/>
</dbReference>
<dbReference type="InterPro" id="IPR002048">
    <property type="entry name" value="EF_hand_dom"/>
</dbReference>
<dbReference type="PANTHER" id="PTHR11216:SF31">
    <property type="entry name" value="AT21416P"/>
    <property type="match status" value="1"/>
</dbReference>
<dbReference type="SMART" id="SM00054">
    <property type="entry name" value="EFh"/>
    <property type="match status" value="2"/>
</dbReference>
<evidence type="ECO:0000256" key="3">
    <source>
        <dbReference type="ARBA" id="ARBA00022475"/>
    </source>
</evidence>
<dbReference type="GO" id="GO:0000166">
    <property type="term" value="F:nucleotide binding"/>
    <property type="evidence" value="ECO:0007669"/>
    <property type="project" value="UniProtKB-KW"/>
</dbReference>
<dbReference type="CDD" id="cd09913">
    <property type="entry name" value="EHD"/>
    <property type="match status" value="2"/>
</dbReference>
<dbReference type="InterPro" id="IPR031692">
    <property type="entry name" value="EHD_N"/>
</dbReference>
<evidence type="ECO:0000256" key="1">
    <source>
        <dbReference type="ARBA" id="ARBA00004413"/>
    </source>
</evidence>
<evidence type="ECO:0000256" key="2">
    <source>
        <dbReference type="ARBA" id="ARBA00004481"/>
    </source>
</evidence>
<evidence type="ECO:0000259" key="11">
    <source>
        <dbReference type="PROSITE" id="PS51718"/>
    </source>
</evidence>
<dbReference type="InterPro" id="IPR030381">
    <property type="entry name" value="G_DYNAMIN_dom"/>
</dbReference>
<feature type="domain" description="Dynamin-type G" evidence="11">
    <location>
        <begin position="597"/>
        <end position="837"/>
    </location>
</feature>
<protein>
    <recommendedName>
        <fullName evidence="14">Calmodulin</fullName>
    </recommendedName>
</protein>
<dbReference type="Pfam" id="PF16880">
    <property type="entry name" value="EHD_N"/>
    <property type="match status" value="2"/>
</dbReference>
<dbReference type="GO" id="GO:0046872">
    <property type="term" value="F:metal ion binding"/>
    <property type="evidence" value="ECO:0007669"/>
    <property type="project" value="UniProtKB-KW"/>
</dbReference>
<dbReference type="FunFam" id="3.40.50.300:FF:000147">
    <property type="entry name" value="EH domain-containing protein 1"/>
    <property type="match status" value="2"/>
</dbReference>
<gene>
    <name evidence="12" type="ORF">ACHAWU_001983</name>
</gene>
<evidence type="ECO:0000313" key="12">
    <source>
        <dbReference type="EMBL" id="KAL3763410.1"/>
    </source>
</evidence>
<comment type="subcellular location">
    <subcellularLocation>
        <location evidence="1">Cell membrane</location>
        <topology evidence="1">Peripheral membrane protein</topology>
        <orientation evidence="1">Cytoplasmic side</orientation>
    </subcellularLocation>
    <subcellularLocation>
        <location evidence="2">Endosome membrane</location>
        <topology evidence="2">Peripheral membrane protein</topology>
    </subcellularLocation>
</comment>
<dbReference type="SUPFAM" id="SSF47473">
    <property type="entry name" value="EF-hand"/>
    <property type="match status" value="2"/>
</dbReference>
<keyword evidence="7" id="KW-0106">Calcium</keyword>
<keyword evidence="5" id="KW-0547">Nucleotide-binding</keyword>
<dbReference type="Pfam" id="PF12763">
    <property type="entry name" value="EH"/>
    <property type="match status" value="2"/>
</dbReference>
<dbReference type="SUPFAM" id="SSF52540">
    <property type="entry name" value="P-loop containing nucleoside triphosphate hydrolases"/>
    <property type="match status" value="2"/>
</dbReference>
<feature type="domain" description="EH" evidence="9">
    <location>
        <begin position="996"/>
        <end position="1085"/>
    </location>
</feature>
<feature type="domain" description="EF-hand" evidence="10">
    <location>
        <begin position="1028"/>
        <end position="1063"/>
    </location>
</feature>
<keyword evidence="6" id="KW-0967">Endosome</keyword>
<dbReference type="PROSITE" id="PS51718">
    <property type="entry name" value="G_DYNAMIN_2"/>
    <property type="match status" value="2"/>
</dbReference>
<proteinExistence type="predicted"/>
<evidence type="ECO:0000256" key="4">
    <source>
        <dbReference type="ARBA" id="ARBA00022723"/>
    </source>
</evidence>
<evidence type="ECO:0000256" key="5">
    <source>
        <dbReference type="ARBA" id="ARBA00022741"/>
    </source>
</evidence>
<evidence type="ECO:0000259" key="9">
    <source>
        <dbReference type="PROSITE" id="PS50031"/>
    </source>
</evidence>
<dbReference type="SMART" id="SM00027">
    <property type="entry name" value="EH"/>
    <property type="match status" value="2"/>
</dbReference>
<evidence type="ECO:0000313" key="13">
    <source>
        <dbReference type="Proteomes" id="UP001530293"/>
    </source>
</evidence>
<dbReference type="CDD" id="cd00052">
    <property type="entry name" value="EH"/>
    <property type="match status" value="2"/>
</dbReference>
<keyword evidence="4" id="KW-0479">Metal-binding</keyword>
<keyword evidence="3" id="KW-1003">Cell membrane</keyword>
<evidence type="ECO:0000259" key="10">
    <source>
        <dbReference type="PROSITE" id="PS50222"/>
    </source>
</evidence>
<dbReference type="InterPro" id="IPR045063">
    <property type="entry name" value="Dynamin_N"/>
</dbReference>
<dbReference type="PROSITE" id="PS50222">
    <property type="entry name" value="EF_HAND_2"/>
    <property type="match status" value="2"/>
</dbReference>
<dbReference type="InterPro" id="IPR040990">
    <property type="entry name" value="DUF5600"/>
</dbReference>
<dbReference type="AlphaFoldDB" id="A0ABD3MSD9"/>
<dbReference type="Gene3D" id="3.40.50.300">
    <property type="entry name" value="P-loop containing nucleotide triphosphate hydrolases"/>
    <property type="match status" value="2"/>
</dbReference>
<feature type="domain" description="EH" evidence="9">
    <location>
        <begin position="453"/>
        <end position="542"/>
    </location>
</feature>
<dbReference type="InterPro" id="IPR011992">
    <property type="entry name" value="EF-hand-dom_pair"/>
</dbReference>
<dbReference type="EMBL" id="JALLBG020000123">
    <property type="protein sequence ID" value="KAL3763410.1"/>
    <property type="molecule type" value="Genomic_DNA"/>
</dbReference>
<dbReference type="Pfam" id="PF00350">
    <property type="entry name" value="Dynamin_N"/>
    <property type="match status" value="1"/>
</dbReference>
<evidence type="ECO:0000256" key="8">
    <source>
        <dbReference type="ARBA" id="ARBA00023136"/>
    </source>
</evidence>
<dbReference type="GO" id="GO:0005886">
    <property type="term" value="C:plasma membrane"/>
    <property type="evidence" value="ECO:0007669"/>
    <property type="project" value="UniProtKB-SubCell"/>
</dbReference>
<evidence type="ECO:0000256" key="7">
    <source>
        <dbReference type="ARBA" id="ARBA00022837"/>
    </source>
</evidence>
<feature type="domain" description="Dynamin-type G" evidence="11">
    <location>
        <begin position="51"/>
        <end position="291"/>
    </location>
</feature>
<feature type="domain" description="EF-hand" evidence="10">
    <location>
        <begin position="485"/>
        <end position="520"/>
    </location>
</feature>
<dbReference type="Pfam" id="PF18150">
    <property type="entry name" value="DUF5600"/>
    <property type="match status" value="2"/>
</dbReference>
<sequence length="1099" mass="124646">MPLTSNDEASNKASIVSGKLKAIYKTNILPAEKRYQYDFFYESPFLTDTEFDAKPSVMLVGQYSVGKTSFIRYMLGRDFPGSRIGPEPTTDRFTCLINGPEERTIPGNALSVHPDFPFRGLERFGVSFLSRFEGSQVPSSVLRSITLVDTPGILSGEKQRVNRGYDFTKVVAWFAERADLILLMFDAHKLDISDELKATIDVLKGHEDKIRCILNKADQINRQQLMRVYGALLWSLGKTISSPEVLRVYVGTFWSEPLQNLDNAELFEQEEKDLMRDLAILPRQSAVRKINELVKRIRKVKALAYIIGYLKAQMPAVMGKEKKQQKLISDMPNVFRTIMKKHNLAPGDFPDINKFSDKLRETKFSEFQTLKMDQIQLLEECLSTHLPQLMEELPSEKDNPETLRAKLGDASIGSVVPLPTRAGKFGKSDENNAQSNPFGASETQDEYWALEESAERLRSSFEALGPVGGFLSPQTAKDVLLKTGLGKEQLRHIWNLSDIDRDGYFDHHEYVVAMFLCDAVIQKGRPIPFEVEIKMKSPEKKQKTAAASLGKHAEAINKTSLVSEKLKAIYKDNILPSEKRYQYDFFYDSPFLTDVEFDAKPHVMLIGQYSVGKTSFIKYMLGRDFPGSRIGPEPTTDKFACLINGPEERTIPGNALSVHPDFPFRGLERFGVSFLSRFEGSQLPSSVLRSITLVDTPGILSGEKQRVNRGYDFTKVAAWFAERCDLILLMFDAHKLDISNELKATIDALKGHEDKTRCILNKADQINRQQLMRVYGALLWSLGKTISSPEVLRVYVGTFWEEPLQSLDNADLFEQEEKDLMRDLAILPRQSAVRKINELVKRIRKVKALAYIIGYLQSQMPSMIGKEKKQQKLIEDLPNVFRIVMKKHSLATGDFPDITKFSEKLKESKFTEFKTLKPDQIQLLDDCLNIHFPRLMEELPSEKDNPETLRAKLNDANGTCAVPLPTRGGKFGKSDAQINPFGSTVNAEDYWELEESAERLRESFEALGPVGGFLSPKTAKEVLLKTGLQKEQLRDIWNLSDVDRDGYFDHHEYVVAMYLCDEVVKNGMPIPVELPMSIIPPSKRHLSKEVFVDARRDSL</sequence>
<dbReference type="Gene3D" id="1.10.268.20">
    <property type="match status" value="2"/>
</dbReference>
<name>A0ABD3MSD9_9STRA</name>
<evidence type="ECO:0008006" key="14">
    <source>
        <dbReference type="Google" id="ProtNLM"/>
    </source>
</evidence>
<organism evidence="12 13">
    <name type="scientific">Discostella pseudostelligera</name>
    <dbReference type="NCBI Taxonomy" id="259834"/>
    <lineage>
        <taxon>Eukaryota</taxon>
        <taxon>Sar</taxon>
        <taxon>Stramenopiles</taxon>
        <taxon>Ochrophyta</taxon>
        <taxon>Bacillariophyta</taxon>
        <taxon>Coscinodiscophyceae</taxon>
        <taxon>Thalassiosirophycidae</taxon>
        <taxon>Stephanodiscales</taxon>
        <taxon>Stephanodiscaceae</taxon>
        <taxon>Discostella</taxon>
    </lineage>
</organism>
<evidence type="ECO:0000256" key="6">
    <source>
        <dbReference type="ARBA" id="ARBA00022753"/>
    </source>
</evidence>
<keyword evidence="8" id="KW-0472">Membrane</keyword>
<dbReference type="PROSITE" id="PS50031">
    <property type="entry name" value="EH"/>
    <property type="match status" value="2"/>
</dbReference>
<dbReference type="PANTHER" id="PTHR11216">
    <property type="entry name" value="EH DOMAIN"/>
    <property type="match status" value="1"/>
</dbReference>
<dbReference type="Proteomes" id="UP001530293">
    <property type="component" value="Unassembled WGS sequence"/>
</dbReference>
<dbReference type="GO" id="GO:0010008">
    <property type="term" value="C:endosome membrane"/>
    <property type="evidence" value="ECO:0007669"/>
    <property type="project" value="UniProtKB-SubCell"/>
</dbReference>
<keyword evidence="13" id="KW-1185">Reference proteome</keyword>
<dbReference type="InterPro" id="IPR006073">
    <property type="entry name" value="GTP-bd"/>
</dbReference>
<dbReference type="Pfam" id="PF01926">
    <property type="entry name" value="MMR_HSR1"/>
    <property type="match status" value="1"/>
</dbReference>